<feature type="transmembrane region" description="Helical" evidence="1">
    <location>
        <begin position="133"/>
        <end position="155"/>
    </location>
</feature>
<proteinExistence type="predicted"/>
<reference evidence="3 4" key="1">
    <citation type="submission" date="2021-02" db="EMBL/GenBank/DDBJ databases">
        <title>Nitrogen-fixing ability and nitrogen fixation related genes of thermophilic fermentative bacteria in the genus Caldicellulosiruptor.</title>
        <authorList>
            <person name="Chen Y."/>
            <person name="Nishihara A."/>
            <person name="Haruta S."/>
        </authorList>
    </citation>
    <scope>NUCLEOTIDE SEQUENCE [LARGE SCALE GENOMIC DNA]</scope>
    <source>
        <strain evidence="3 4">YA01</strain>
    </source>
</reference>
<dbReference type="InterPro" id="IPR016747">
    <property type="entry name" value="Phosphotransbutyrylase"/>
</dbReference>
<dbReference type="Pfam" id="PF04892">
    <property type="entry name" value="VanZ"/>
    <property type="match status" value="1"/>
</dbReference>
<dbReference type="InterPro" id="IPR006976">
    <property type="entry name" value="VanZ-like"/>
</dbReference>
<keyword evidence="1" id="KW-0472">Membrane</keyword>
<dbReference type="PANTHER" id="PTHR28008:SF1">
    <property type="entry name" value="DOMAIN PROTEIN, PUTATIVE (AFU_ORTHOLOGUE AFUA_3G10980)-RELATED"/>
    <property type="match status" value="1"/>
</dbReference>
<dbReference type="NCBIfam" id="NF037970">
    <property type="entry name" value="vanZ_1"/>
    <property type="match status" value="1"/>
</dbReference>
<sequence length="166" mass="18502">MSNRTISLISWATVILWLLIIFFLSSQPGTKSNDFSKSVTKHIIKATQKVIVPNSYIKSRKNIITKLNNLVKKYAHVVMYLVLGILVINAFVVSGIRGCKAIIFSLIFCLFYAASDEIHQLFVPGRGAKATDVLIDGIGALIGIGIYKFIFKIYYTVKTKSSPKQL</sequence>
<dbReference type="Proteomes" id="UP000663623">
    <property type="component" value="Chromosome"/>
</dbReference>
<dbReference type="PIRSF" id="PIRSF019083">
    <property type="entry name" value="UCP019083_VanZ"/>
    <property type="match status" value="1"/>
</dbReference>
<dbReference type="EMBL" id="AP024480">
    <property type="protein sequence ID" value="BCS80375.1"/>
    <property type="molecule type" value="Genomic_DNA"/>
</dbReference>
<keyword evidence="4" id="KW-1185">Reference proteome</keyword>
<accession>A0ABM7NJU6</accession>
<evidence type="ECO:0000256" key="1">
    <source>
        <dbReference type="SAM" id="Phobius"/>
    </source>
</evidence>
<keyword evidence="1" id="KW-0812">Transmembrane</keyword>
<feature type="domain" description="VanZ-like" evidence="2">
    <location>
        <begin position="11"/>
        <end position="150"/>
    </location>
</feature>
<evidence type="ECO:0000313" key="4">
    <source>
        <dbReference type="Proteomes" id="UP000663623"/>
    </source>
</evidence>
<feature type="transmembrane region" description="Helical" evidence="1">
    <location>
        <begin position="6"/>
        <end position="24"/>
    </location>
</feature>
<dbReference type="PANTHER" id="PTHR28008">
    <property type="entry name" value="DOMAIN PROTEIN, PUTATIVE (AFU_ORTHOLOGUE AFUA_3G10980)-RELATED"/>
    <property type="match status" value="1"/>
</dbReference>
<gene>
    <name evidence="3" type="ORF">CaldiYA01_03350</name>
</gene>
<feature type="transmembrane region" description="Helical" evidence="1">
    <location>
        <begin position="80"/>
        <end position="113"/>
    </location>
</feature>
<name>A0ABM7NJU6_9FIRM</name>
<evidence type="ECO:0000259" key="2">
    <source>
        <dbReference type="Pfam" id="PF04892"/>
    </source>
</evidence>
<evidence type="ECO:0000313" key="3">
    <source>
        <dbReference type="EMBL" id="BCS80375.1"/>
    </source>
</evidence>
<organism evidence="3 4">
    <name type="scientific">Caldicellulosiruptor diazotrophicus</name>
    <dbReference type="NCBI Taxonomy" id="2806205"/>
    <lineage>
        <taxon>Bacteria</taxon>
        <taxon>Bacillati</taxon>
        <taxon>Bacillota</taxon>
        <taxon>Bacillota incertae sedis</taxon>
        <taxon>Caldicellulosiruptorales</taxon>
        <taxon>Caldicellulosiruptoraceae</taxon>
        <taxon>Caldicellulosiruptor</taxon>
    </lineage>
</organism>
<dbReference type="RefSeq" id="WP_207180672.1">
    <property type="nucleotide sequence ID" value="NZ_AP024480.1"/>
</dbReference>
<keyword evidence="1" id="KW-1133">Transmembrane helix</keyword>
<protein>
    <recommendedName>
        <fullName evidence="2">VanZ-like domain-containing protein</fullName>
    </recommendedName>
</protein>